<dbReference type="InterPro" id="IPR036374">
    <property type="entry name" value="OxRdtase_Mopterin-bd_sf"/>
</dbReference>
<dbReference type="RefSeq" id="WP_145856439.1">
    <property type="nucleotide sequence ID" value="NZ_RPFW01000004.1"/>
</dbReference>
<dbReference type="Pfam" id="PF00174">
    <property type="entry name" value="Oxidored_molyb"/>
    <property type="match status" value="1"/>
</dbReference>
<dbReference type="GO" id="GO:0016491">
    <property type="term" value="F:oxidoreductase activity"/>
    <property type="evidence" value="ECO:0007669"/>
    <property type="project" value="InterPro"/>
</dbReference>
<evidence type="ECO:0000313" key="3">
    <source>
        <dbReference type="EMBL" id="TVZ03557.1"/>
    </source>
</evidence>
<dbReference type="PRINTS" id="PR00407">
    <property type="entry name" value="EUMOPTERIN"/>
</dbReference>
<comment type="caution">
    <text evidence="3">The sequence shown here is derived from an EMBL/GenBank/DDBJ whole genome shotgun (WGS) entry which is preliminary data.</text>
</comment>
<organism evidence="3 4">
    <name type="scientific">Trebonia kvetii</name>
    <dbReference type="NCBI Taxonomy" id="2480626"/>
    <lineage>
        <taxon>Bacteria</taxon>
        <taxon>Bacillati</taxon>
        <taxon>Actinomycetota</taxon>
        <taxon>Actinomycetes</taxon>
        <taxon>Streptosporangiales</taxon>
        <taxon>Treboniaceae</taxon>
        <taxon>Trebonia</taxon>
    </lineage>
</organism>
<keyword evidence="1" id="KW-1133">Transmembrane helix</keyword>
<keyword evidence="1" id="KW-0812">Transmembrane</keyword>
<proteinExistence type="predicted"/>
<dbReference type="Proteomes" id="UP000460272">
    <property type="component" value="Unassembled WGS sequence"/>
</dbReference>
<dbReference type="CDD" id="cd00321">
    <property type="entry name" value="SO_family_Moco"/>
    <property type="match status" value="1"/>
</dbReference>
<feature type="transmembrane region" description="Helical" evidence="1">
    <location>
        <begin position="130"/>
        <end position="152"/>
    </location>
</feature>
<dbReference type="InterPro" id="IPR008335">
    <property type="entry name" value="Mopterin_OxRdtase_euk"/>
</dbReference>
<evidence type="ECO:0000259" key="2">
    <source>
        <dbReference type="Pfam" id="PF00174"/>
    </source>
</evidence>
<reference evidence="3 4" key="1">
    <citation type="submission" date="2018-11" db="EMBL/GenBank/DDBJ databases">
        <title>Trebonia kvetii gen.nov., sp.nov., a novel acidophilic actinobacterium, and proposal of the new actinobacterial family Treboniaceae fam. nov.</title>
        <authorList>
            <person name="Rapoport D."/>
            <person name="Sagova-Mareckova M."/>
            <person name="Sedlacek I."/>
            <person name="Provaznik J."/>
            <person name="Kralova S."/>
            <person name="Pavlinic D."/>
            <person name="Benes V."/>
            <person name="Kopecky J."/>
        </authorList>
    </citation>
    <scope>NUCLEOTIDE SEQUENCE [LARGE SCALE GENOMIC DNA]</scope>
    <source>
        <strain evidence="3 4">15Tr583</strain>
    </source>
</reference>
<evidence type="ECO:0000256" key="1">
    <source>
        <dbReference type="SAM" id="Phobius"/>
    </source>
</evidence>
<dbReference type="SUPFAM" id="SSF56524">
    <property type="entry name" value="Oxidoreductase molybdopterin-binding domain"/>
    <property type="match status" value="1"/>
</dbReference>
<dbReference type="Gene3D" id="3.90.420.10">
    <property type="entry name" value="Oxidoreductase, molybdopterin-binding domain"/>
    <property type="match status" value="1"/>
</dbReference>
<dbReference type="OrthoDB" id="5241952at2"/>
<dbReference type="InterPro" id="IPR000572">
    <property type="entry name" value="OxRdtase_Mopterin-bd_dom"/>
</dbReference>
<feature type="transmembrane region" description="Helical" evidence="1">
    <location>
        <begin position="89"/>
        <end position="109"/>
    </location>
</feature>
<sequence>MRDPSGPPGPFRRSFWRSPIRGPWLTSVFGLLLLVSIPVMFATGLLSYAAYNPDLSPLNDMTPDKGPLGFYLFSWPTHPIWLYRLTQGVHVTLGLTVVPILLFKLWSVLPKLFEWPPLRSYAHALERFSLFLLVGGAGFEFATGILNIQTWYPFPASFYTLHFYGAWVFIAGFVVHVTVKFPVMVRALRSRSFIGEMRTNLARTRPEPPAAGYLAPVAPAAPTISRRGVLAFAGAGSTLIALLSVGQSLGGMFRRTALLAPHNQSVTGVTAGTVGDFQINNTARNAGITAAETGEAWRLSVGTDDQAGHAPAVLSRADLLRMEQHTASLPIACVEGWSTDNQAWTGVRLRDLAALSGAASPSSVLVRSLQHGGGFNRAVLSGAQIMDPDSLLALRVNGADLSLDHGYPARVIVPNNPGVHNTKWVASLTFRS</sequence>
<gene>
    <name evidence="3" type="ORF">EAS64_24610</name>
</gene>
<dbReference type="AlphaFoldDB" id="A0A6P2BXY1"/>
<feature type="domain" description="Oxidoreductase molybdopterin-binding" evidence="2">
    <location>
        <begin position="294"/>
        <end position="431"/>
    </location>
</feature>
<feature type="transmembrane region" description="Helical" evidence="1">
    <location>
        <begin position="22"/>
        <end position="51"/>
    </location>
</feature>
<feature type="transmembrane region" description="Helical" evidence="1">
    <location>
        <begin position="164"/>
        <end position="188"/>
    </location>
</feature>
<keyword evidence="1" id="KW-0472">Membrane</keyword>
<dbReference type="PANTHER" id="PTHR43032:SF2">
    <property type="entry name" value="BLL0505 PROTEIN"/>
    <property type="match status" value="1"/>
</dbReference>
<dbReference type="PANTHER" id="PTHR43032">
    <property type="entry name" value="PROTEIN-METHIONINE-SULFOXIDE REDUCTASE"/>
    <property type="match status" value="1"/>
</dbReference>
<protein>
    <recommendedName>
        <fullName evidence="2">Oxidoreductase molybdopterin-binding domain-containing protein</fullName>
    </recommendedName>
</protein>
<keyword evidence="4" id="KW-1185">Reference proteome</keyword>
<accession>A0A6P2BXY1</accession>
<name>A0A6P2BXY1_9ACTN</name>
<evidence type="ECO:0000313" key="4">
    <source>
        <dbReference type="Proteomes" id="UP000460272"/>
    </source>
</evidence>
<dbReference type="EMBL" id="RPFW01000004">
    <property type="protein sequence ID" value="TVZ03557.1"/>
    <property type="molecule type" value="Genomic_DNA"/>
</dbReference>